<sequence>DELRIVLVGKTGGGKTSIRNFLLEEKVSGWIPPTTKCGIYRGECGGQKLAVIDTPGVFNINMTKKEVLPEIAKCMILAQPGPHVFLYVADAMTFTQEDQESMKIIQDVFGSNYKDHTLAVFLSGTKPDGDPNIELGFRGGYYLCDTNDKSSKARSELLEKIMELVRKNKGEHYTYEAFEEAKKVVEKEKAKKKTDSVSDDMIEALINAFMGDTYAR</sequence>
<name>A0ACB7EXV9_NIBAL</name>
<comment type="caution">
    <text evidence="1">The sequence shown here is derived from an EMBL/GenBank/DDBJ whole genome shotgun (WGS) entry which is preliminary data.</text>
</comment>
<proteinExistence type="predicted"/>
<reference evidence="1" key="1">
    <citation type="submission" date="2020-04" db="EMBL/GenBank/DDBJ databases">
        <title>A chromosome-scale assembly and high-density genetic map of the yellow drum (Nibea albiflora) genome.</title>
        <authorList>
            <person name="Xu D."/>
            <person name="Zhang W."/>
            <person name="Chen R."/>
            <person name="Tan P."/>
            <person name="Wang L."/>
            <person name="Song H."/>
            <person name="Tian L."/>
            <person name="Zhu Q."/>
            <person name="Wang B."/>
        </authorList>
    </citation>
    <scope>NUCLEOTIDE SEQUENCE</scope>
    <source>
        <strain evidence="1">ZJHYS-2018</strain>
    </source>
</reference>
<feature type="non-terminal residue" evidence="1">
    <location>
        <position position="1"/>
    </location>
</feature>
<protein>
    <submittedName>
        <fullName evidence="1">GTPase IMAP family member 4</fullName>
    </submittedName>
</protein>
<evidence type="ECO:0000313" key="1">
    <source>
        <dbReference type="EMBL" id="KAG8006615.1"/>
    </source>
</evidence>
<organism evidence="1 2">
    <name type="scientific">Nibea albiflora</name>
    <name type="common">Yellow drum</name>
    <name type="synonym">Corvina albiflora</name>
    <dbReference type="NCBI Taxonomy" id="240163"/>
    <lineage>
        <taxon>Eukaryota</taxon>
        <taxon>Metazoa</taxon>
        <taxon>Chordata</taxon>
        <taxon>Craniata</taxon>
        <taxon>Vertebrata</taxon>
        <taxon>Euteleostomi</taxon>
        <taxon>Actinopterygii</taxon>
        <taxon>Neopterygii</taxon>
        <taxon>Teleostei</taxon>
        <taxon>Neoteleostei</taxon>
        <taxon>Acanthomorphata</taxon>
        <taxon>Eupercaria</taxon>
        <taxon>Sciaenidae</taxon>
        <taxon>Nibea</taxon>
    </lineage>
</organism>
<feature type="non-terminal residue" evidence="1">
    <location>
        <position position="216"/>
    </location>
</feature>
<evidence type="ECO:0000313" key="2">
    <source>
        <dbReference type="Proteomes" id="UP000805704"/>
    </source>
</evidence>
<dbReference type="Proteomes" id="UP000805704">
    <property type="component" value="Chromosome 20"/>
</dbReference>
<accession>A0ACB7EXV9</accession>
<gene>
    <name evidence="1" type="primary">GIMAP4.2</name>
    <name evidence="1" type="ORF">GBF38_021173</name>
</gene>
<keyword evidence="2" id="KW-1185">Reference proteome</keyword>
<dbReference type="EMBL" id="CM024808">
    <property type="protein sequence ID" value="KAG8006615.1"/>
    <property type="molecule type" value="Genomic_DNA"/>
</dbReference>